<proteinExistence type="predicted"/>
<comment type="caution">
    <text evidence="1">The sequence shown here is derived from an EMBL/GenBank/DDBJ whole genome shotgun (WGS) entry which is preliminary data.</text>
</comment>
<keyword evidence="2" id="KW-1185">Reference proteome</keyword>
<reference evidence="1" key="1">
    <citation type="submission" date="2021-03" db="EMBL/GenBank/DDBJ databases">
        <authorList>
            <person name="Palmer J.M."/>
        </authorList>
    </citation>
    <scope>NUCLEOTIDE SEQUENCE</scope>
    <source>
        <strain evidence="1">ARV_011</strain>
    </source>
</reference>
<dbReference type="OrthoDB" id="2017405at2759"/>
<organism evidence="1 2">
    <name type="scientific">Scheffersomyces spartinae</name>
    <dbReference type="NCBI Taxonomy" id="45513"/>
    <lineage>
        <taxon>Eukaryota</taxon>
        <taxon>Fungi</taxon>
        <taxon>Dikarya</taxon>
        <taxon>Ascomycota</taxon>
        <taxon>Saccharomycotina</taxon>
        <taxon>Pichiomycetes</taxon>
        <taxon>Debaryomycetaceae</taxon>
        <taxon>Scheffersomyces</taxon>
    </lineage>
</organism>
<sequence length="138" mass="16144">MSKEEDELKALASLFEDDSGSKEEKRKRAEQVVALENKIGLPQQLTVMTAFDELLACFAIGGQIKNYYRYGTYTTCEDQREKFWFALGNGMYSELPKSIDDMSERDLERKFKVHDFYMKRLDKIRKSGSCEDVWKIRS</sequence>
<dbReference type="PANTHER" id="PTHR28052">
    <property type="entry name" value="UPF0545 PROTEIN C22ORF39"/>
    <property type="match status" value="1"/>
</dbReference>
<dbReference type="GeneID" id="66118325"/>
<protein>
    <submittedName>
        <fullName evidence="1">Uncharacterized protein</fullName>
    </submittedName>
</protein>
<evidence type="ECO:0000313" key="1">
    <source>
        <dbReference type="EMBL" id="KAG7194233.1"/>
    </source>
</evidence>
<dbReference type="RefSeq" id="XP_043049780.1">
    <property type="nucleotide sequence ID" value="XM_043195607.1"/>
</dbReference>
<dbReference type="AlphaFoldDB" id="A0A9P8AIC3"/>
<dbReference type="Proteomes" id="UP000790833">
    <property type="component" value="Unassembled WGS sequence"/>
</dbReference>
<gene>
    <name evidence="1" type="ORF">KQ657_004951</name>
</gene>
<dbReference type="PANTHER" id="PTHR28052:SF1">
    <property type="entry name" value="UPF0545 PROTEIN C22ORF39"/>
    <property type="match status" value="1"/>
</dbReference>
<evidence type="ECO:0000313" key="2">
    <source>
        <dbReference type="Proteomes" id="UP000790833"/>
    </source>
</evidence>
<name>A0A9P8AIC3_9ASCO</name>
<dbReference type="EMBL" id="JAHMUF010000008">
    <property type="protein sequence ID" value="KAG7194233.1"/>
    <property type="molecule type" value="Genomic_DNA"/>
</dbReference>
<accession>A0A9P8AIC3</accession>
<dbReference type="InterPro" id="IPR021475">
    <property type="entry name" value="Pants/Emi1-like"/>
</dbReference>
<dbReference type="Pfam" id="PF11326">
    <property type="entry name" value="PANTS-like"/>
    <property type="match status" value="1"/>
</dbReference>